<dbReference type="InterPro" id="IPR036465">
    <property type="entry name" value="vWFA_dom_sf"/>
</dbReference>
<dbReference type="InterPro" id="IPR002035">
    <property type="entry name" value="VWF_A"/>
</dbReference>
<accession>A0A5Q6RWH0</accession>
<dbReference type="SUPFAM" id="SSF53300">
    <property type="entry name" value="vWA-like"/>
    <property type="match status" value="1"/>
</dbReference>
<gene>
    <name evidence="3" type="ORF">FE697_014685</name>
</gene>
<feature type="domain" description="VWFA" evidence="2">
    <location>
        <begin position="338"/>
        <end position="533"/>
    </location>
</feature>
<dbReference type="AlphaFoldDB" id="A0A5Q6RWH0"/>
<proteinExistence type="predicted"/>
<dbReference type="OrthoDB" id="5621159at2"/>
<dbReference type="SMART" id="SM00327">
    <property type="entry name" value="VWA"/>
    <property type="match status" value="1"/>
</dbReference>
<protein>
    <submittedName>
        <fullName evidence="3">VWA domain-containing protein</fullName>
    </submittedName>
</protein>
<evidence type="ECO:0000259" key="2">
    <source>
        <dbReference type="PROSITE" id="PS50234"/>
    </source>
</evidence>
<dbReference type="Proteomes" id="UP000307768">
    <property type="component" value="Unassembled WGS sequence"/>
</dbReference>
<reference evidence="3 4" key="1">
    <citation type="submission" date="2019-09" db="EMBL/GenBank/DDBJ databases">
        <title>Mumia zhuanghuii sp. nov. isolated from the intestinal contents of plateau pika (Ochotona curzoniae) in the Qinghai-Tibet plateau of China.</title>
        <authorList>
            <person name="Tian Z."/>
        </authorList>
    </citation>
    <scope>NUCLEOTIDE SEQUENCE [LARGE SCALE GENOMIC DNA]</scope>
    <source>
        <strain evidence="4">350</strain>
    </source>
</reference>
<evidence type="ECO:0000313" key="3">
    <source>
        <dbReference type="EMBL" id="KAA1422396.1"/>
    </source>
</evidence>
<dbReference type="Pfam" id="PF13531">
    <property type="entry name" value="SBP_bac_11"/>
    <property type="match status" value="1"/>
</dbReference>
<keyword evidence="1" id="KW-0812">Transmembrane</keyword>
<keyword evidence="1" id="KW-1133">Transmembrane helix</keyword>
<dbReference type="Pfam" id="PF00092">
    <property type="entry name" value="VWA"/>
    <property type="match status" value="1"/>
</dbReference>
<dbReference type="Gene3D" id="3.40.50.410">
    <property type="entry name" value="von Willebrand factor, type A domain"/>
    <property type="match status" value="1"/>
</dbReference>
<evidence type="ECO:0000256" key="1">
    <source>
        <dbReference type="SAM" id="Phobius"/>
    </source>
</evidence>
<sequence length="537" mass="55675">MGGRHAVAKESDSGRKWQYGIGLVVIATILTGVFVLRDEDTPAVASCSTTHAVSVAVAPEIASVVEDAVARVGDDACATYTVEPQAPALVAQSLAIGEDKPDLWIPDSSLWIARVQGQQAEGAEGPATIAASVATSPVVLALPKDRSERPGTWLEAMADTKFTAGDPLASTPATVPLLASQVEAAKGVSKPDEVGAAMVSIAQRQTVSAPKTNPVELLTDVAKAGGSTVVSEQVFNAAAQASAAFVQVVPKTGSIMLDYPLAAVSSNPGNEQAGKALAEALGSSDGVASLATAGFRKPSGEPLSEGAGVGAFTPIVLEDMQMVGLTLRKWSVVALPAQMLSVIDVSGSMEAQAGDSTRMGLTVEAALTGLSLMPDSWAVGAWAFSHQLDGEQDWRKMAPIRKLGAVTDGVKHRDVVVQKTREYPTLVGGGTGLYDTTLAAWRTVQAQYDPKAINSVVIMTDGKNEDSNSLTLSELLATLQRERDPARPVIIVAIGITEDADADALEKIAKATGGSSYIAREPDEIPTVFVKALESRG</sequence>
<dbReference type="RefSeq" id="WP_149770347.1">
    <property type="nucleotide sequence ID" value="NZ_VDFQ02000004.1"/>
</dbReference>
<evidence type="ECO:0000313" key="4">
    <source>
        <dbReference type="Proteomes" id="UP000307768"/>
    </source>
</evidence>
<dbReference type="EMBL" id="VDFQ02000004">
    <property type="protein sequence ID" value="KAA1422396.1"/>
    <property type="molecule type" value="Genomic_DNA"/>
</dbReference>
<feature type="transmembrane region" description="Helical" evidence="1">
    <location>
        <begin position="19"/>
        <end position="36"/>
    </location>
</feature>
<keyword evidence="1" id="KW-0472">Membrane</keyword>
<name>A0A5Q6RWH0_9ACTN</name>
<dbReference type="PROSITE" id="PS50234">
    <property type="entry name" value="VWFA"/>
    <property type="match status" value="1"/>
</dbReference>
<comment type="caution">
    <text evidence="3">The sequence shown here is derived from an EMBL/GenBank/DDBJ whole genome shotgun (WGS) entry which is preliminary data.</text>
</comment>
<dbReference type="SUPFAM" id="SSF53850">
    <property type="entry name" value="Periplasmic binding protein-like II"/>
    <property type="match status" value="1"/>
</dbReference>
<organism evidence="3 4">
    <name type="scientific">Mumia zhuanghuii</name>
    <dbReference type="NCBI Taxonomy" id="2585211"/>
    <lineage>
        <taxon>Bacteria</taxon>
        <taxon>Bacillati</taxon>
        <taxon>Actinomycetota</taxon>
        <taxon>Actinomycetes</taxon>
        <taxon>Propionibacteriales</taxon>
        <taxon>Nocardioidaceae</taxon>
        <taxon>Mumia</taxon>
    </lineage>
</organism>